<reference evidence="4" key="1">
    <citation type="journal article" date="2022" name="Int. J. Mol. Sci.">
        <title>Draft Genome of Tanacetum Coccineum: Genomic Comparison of Closely Related Tanacetum-Family Plants.</title>
        <authorList>
            <person name="Yamashiro T."/>
            <person name="Shiraishi A."/>
            <person name="Nakayama K."/>
            <person name="Satake H."/>
        </authorList>
    </citation>
    <scope>NUCLEOTIDE SEQUENCE</scope>
</reference>
<protein>
    <submittedName>
        <fullName evidence="4">Retrovirus-related pol polyprotein from transposon TNT 1-94</fullName>
    </submittedName>
</protein>
<dbReference type="SUPFAM" id="SSF53098">
    <property type="entry name" value="Ribonuclease H-like"/>
    <property type="match status" value="1"/>
</dbReference>
<dbReference type="Proteomes" id="UP001151760">
    <property type="component" value="Unassembled WGS sequence"/>
</dbReference>
<dbReference type="PANTHER" id="PTHR42648">
    <property type="entry name" value="TRANSPOSASE, PUTATIVE-RELATED"/>
    <property type="match status" value="1"/>
</dbReference>
<keyword evidence="2" id="KW-0378">Hydrolase</keyword>
<evidence type="ECO:0000313" key="4">
    <source>
        <dbReference type="EMBL" id="GJS75569.1"/>
    </source>
</evidence>
<dbReference type="PROSITE" id="PS50994">
    <property type="entry name" value="INTEGRASE"/>
    <property type="match status" value="1"/>
</dbReference>
<dbReference type="InterPro" id="IPR039537">
    <property type="entry name" value="Retrotran_Ty1/copia-like"/>
</dbReference>
<dbReference type="Gene3D" id="3.30.420.10">
    <property type="entry name" value="Ribonuclease H-like superfamily/Ribonuclease H"/>
    <property type="match status" value="1"/>
</dbReference>
<comment type="caution">
    <text evidence="4">The sequence shown here is derived from an EMBL/GenBank/DDBJ whole genome shotgun (WGS) entry which is preliminary data.</text>
</comment>
<dbReference type="InterPro" id="IPR036397">
    <property type="entry name" value="RNaseH_sf"/>
</dbReference>
<proteinExistence type="predicted"/>
<dbReference type="InterPro" id="IPR013103">
    <property type="entry name" value="RVT_2"/>
</dbReference>
<evidence type="ECO:0000256" key="2">
    <source>
        <dbReference type="ARBA" id="ARBA00022801"/>
    </source>
</evidence>
<keyword evidence="5" id="KW-1185">Reference proteome</keyword>
<reference evidence="4" key="2">
    <citation type="submission" date="2022-01" db="EMBL/GenBank/DDBJ databases">
        <authorList>
            <person name="Yamashiro T."/>
            <person name="Shiraishi A."/>
            <person name="Satake H."/>
            <person name="Nakayama K."/>
        </authorList>
    </citation>
    <scope>NUCLEOTIDE SEQUENCE</scope>
</reference>
<dbReference type="EMBL" id="BQNB010010312">
    <property type="protein sequence ID" value="GJS75569.1"/>
    <property type="molecule type" value="Genomic_DNA"/>
</dbReference>
<evidence type="ECO:0000259" key="3">
    <source>
        <dbReference type="PROSITE" id="PS50994"/>
    </source>
</evidence>
<dbReference type="InterPro" id="IPR001584">
    <property type="entry name" value="Integrase_cat-core"/>
</dbReference>
<sequence>MRMEQYLTPTEYALWEVIVNGDAPAVTSASAKGHIPSKTAEQKLKLISQLEIHGEVISQEDADLKLLKSLPLAWNNISLIMRNKSDLDTMSMDDLYNNLKVYEAEIKSQSSSSLNSQNVAFVSSENTSSINEAVNTAHEVSIANSQGQASSSTYADDVMAPRNWRNRNRDAPRRIVPVETLANALIVQDGIGGYDWSYQAEEGPTDFTLMSHLSSGSSSLSSSNTKNKSAFNSSVNEIEEENNQVNDRFKKVEGYHTVPLPEEDCLVLLSLKSGELIVDVDWNFVPPALITNSGKVPVNTAKQSFSRAAVSTSTAKYVNTAASRPTVNVAKPNSNIFHKSHSPVRRSFNQRAAPKYSDLKEKLINAKDQGIFDSRCSRHMTGNKSYLTDYQEIDGGFVAFGGSPKGGIENQINHRVKIIRCDNGTEFKNSEMNQFCKMKGIKREFSVARTPQQNGVAERKNRTLIEAARTMLADSLLHTTFWAEAINTACYVQNRVLVTKPHNKTPYELLIGNKLLVMLMQVPSKGDDDGKQSYLGGHDVMNQERTYCSTQNFNIASPNVPSLEETGIFDGAYDDEDVGVEADLNNLETTMNVSPIPTTRIYKDHPKDQIIGDLNLAPQTRRMINFSKENAMVSYINRQRRTNHKDYQNCLFACFLSQNEPKKVIQALINPSWIEAMQEELLHVKLQKVWTLVDLPNGKRAIGTKWVFRNKKDERGIVVRNKAIELVAQMDVKSAYLDGTIEEEVYVCQPLGFEDPQFPDKVYKVEKAVYGLHKAPRACVLRFQMSSRGESLHLRITVHRRRDWNLHQPKTTSRPDITFAVCACTRFQVTPKASHLHVVKRIFRYLKGQPKLGLWYSRDSPFDLEAFYDSDYAGASLDRKSITGGCQFLGRRLNVVITDEGKLSISEFDEEVDLP</sequence>
<gene>
    <name evidence="4" type="ORF">Tco_0725450</name>
</gene>
<feature type="domain" description="Integrase catalytic" evidence="3">
    <location>
        <begin position="417"/>
        <end position="514"/>
    </location>
</feature>
<dbReference type="PANTHER" id="PTHR42648:SF32">
    <property type="entry name" value="RIBONUCLEASE H-LIKE DOMAIN, GAG-PRE-INTEGRASE DOMAIN PROTEIN-RELATED"/>
    <property type="match status" value="1"/>
</dbReference>
<keyword evidence="1" id="KW-0479">Metal-binding</keyword>
<evidence type="ECO:0000256" key="1">
    <source>
        <dbReference type="ARBA" id="ARBA00022723"/>
    </source>
</evidence>
<name>A0ABQ4YCX2_9ASTR</name>
<organism evidence="4 5">
    <name type="scientific">Tanacetum coccineum</name>
    <dbReference type="NCBI Taxonomy" id="301880"/>
    <lineage>
        <taxon>Eukaryota</taxon>
        <taxon>Viridiplantae</taxon>
        <taxon>Streptophyta</taxon>
        <taxon>Embryophyta</taxon>
        <taxon>Tracheophyta</taxon>
        <taxon>Spermatophyta</taxon>
        <taxon>Magnoliopsida</taxon>
        <taxon>eudicotyledons</taxon>
        <taxon>Gunneridae</taxon>
        <taxon>Pentapetalae</taxon>
        <taxon>asterids</taxon>
        <taxon>campanulids</taxon>
        <taxon>Asterales</taxon>
        <taxon>Asteraceae</taxon>
        <taxon>Asteroideae</taxon>
        <taxon>Anthemideae</taxon>
        <taxon>Anthemidinae</taxon>
        <taxon>Tanacetum</taxon>
    </lineage>
</organism>
<accession>A0ABQ4YCX2</accession>
<dbReference type="InterPro" id="IPR012337">
    <property type="entry name" value="RNaseH-like_sf"/>
</dbReference>
<dbReference type="Pfam" id="PF07727">
    <property type="entry name" value="RVT_2"/>
    <property type="match status" value="1"/>
</dbReference>
<evidence type="ECO:0000313" key="5">
    <source>
        <dbReference type="Proteomes" id="UP001151760"/>
    </source>
</evidence>